<keyword evidence="9" id="KW-0862">Zinc</keyword>
<dbReference type="Pfam" id="PF05193">
    <property type="entry name" value="Peptidase_M16_C"/>
    <property type="match status" value="1"/>
</dbReference>
<keyword evidence="10" id="KW-0482">Metalloprotease</keyword>
<evidence type="ECO:0000259" key="18">
    <source>
        <dbReference type="Pfam" id="PF16187"/>
    </source>
</evidence>
<dbReference type="GO" id="GO:0004222">
    <property type="term" value="F:metalloendopeptidase activity"/>
    <property type="evidence" value="ECO:0007669"/>
    <property type="project" value="UniProtKB-EC"/>
</dbReference>
<evidence type="ECO:0000259" key="19">
    <source>
        <dbReference type="Pfam" id="PF22456"/>
    </source>
</evidence>
<feature type="chain" id="PRO_5043986220" description="Protease 3" evidence="15">
    <location>
        <begin position="28"/>
        <end position="974"/>
    </location>
</feature>
<dbReference type="InterPro" id="IPR011765">
    <property type="entry name" value="Pept_M16_N"/>
</dbReference>
<dbReference type="InterPro" id="IPR050626">
    <property type="entry name" value="Peptidase_M16"/>
</dbReference>
<keyword evidence="6" id="KW-0645">Protease</keyword>
<dbReference type="Pfam" id="PF00675">
    <property type="entry name" value="Peptidase_M16"/>
    <property type="match status" value="1"/>
</dbReference>
<comment type="similarity">
    <text evidence="3">Belongs to the peptidase M16 family.</text>
</comment>
<evidence type="ECO:0000313" key="20">
    <source>
        <dbReference type="EMBL" id="XBO71612.1"/>
    </source>
</evidence>
<name>A0AAU7KIX2_9GAMM</name>
<evidence type="ECO:0000256" key="9">
    <source>
        <dbReference type="ARBA" id="ARBA00022833"/>
    </source>
</evidence>
<evidence type="ECO:0000256" key="5">
    <source>
        <dbReference type="ARBA" id="ARBA00017565"/>
    </source>
</evidence>
<evidence type="ECO:0000256" key="4">
    <source>
        <dbReference type="ARBA" id="ARBA00012449"/>
    </source>
</evidence>
<organism evidence="20">
    <name type="scientific">Halomonas sp. RT37</name>
    <dbReference type="NCBI Taxonomy" id="2950872"/>
    <lineage>
        <taxon>Bacteria</taxon>
        <taxon>Pseudomonadati</taxon>
        <taxon>Pseudomonadota</taxon>
        <taxon>Gammaproteobacteria</taxon>
        <taxon>Oceanospirillales</taxon>
        <taxon>Halomonadaceae</taxon>
        <taxon>Halomonas</taxon>
    </lineage>
</organism>
<dbReference type="AlphaFoldDB" id="A0AAU7KIX2"/>
<evidence type="ECO:0000256" key="13">
    <source>
        <dbReference type="ARBA" id="ARBA00033450"/>
    </source>
</evidence>
<dbReference type="RefSeq" id="WP_348827540.1">
    <property type="nucleotide sequence ID" value="NZ_CP098827.1"/>
</dbReference>
<evidence type="ECO:0000256" key="15">
    <source>
        <dbReference type="SAM" id="SignalP"/>
    </source>
</evidence>
<reference evidence="20" key="1">
    <citation type="submission" date="2022-06" db="EMBL/GenBank/DDBJ databases">
        <title>A novel DMS-producing enzyme.</title>
        <authorList>
            <person name="Zhang Y."/>
        </authorList>
    </citation>
    <scope>NUCLEOTIDE SEQUENCE</scope>
    <source>
        <strain evidence="20">RT37</strain>
    </source>
</reference>
<evidence type="ECO:0000256" key="1">
    <source>
        <dbReference type="ARBA" id="ARBA00001947"/>
    </source>
</evidence>
<evidence type="ECO:0000256" key="14">
    <source>
        <dbReference type="SAM" id="MobiDB-lite"/>
    </source>
</evidence>
<evidence type="ECO:0000256" key="2">
    <source>
        <dbReference type="ARBA" id="ARBA00002184"/>
    </source>
</evidence>
<evidence type="ECO:0000256" key="6">
    <source>
        <dbReference type="ARBA" id="ARBA00022670"/>
    </source>
</evidence>
<dbReference type="GO" id="GO:0046872">
    <property type="term" value="F:metal ion binding"/>
    <property type="evidence" value="ECO:0007669"/>
    <property type="project" value="UniProtKB-KW"/>
</dbReference>
<feature type="domain" description="Peptidase M16 C-terminal" evidence="17">
    <location>
        <begin position="236"/>
        <end position="412"/>
    </location>
</feature>
<dbReference type="GO" id="GO:0006508">
    <property type="term" value="P:proteolysis"/>
    <property type="evidence" value="ECO:0007669"/>
    <property type="project" value="UniProtKB-KW"/>
</dbReference>
<accession>A0AAU7KIX2</accession>
<dbReference type="Gene3D" id="3.30.830.10">
    <property type="entry name" value="Metalloenzyme, LuxS/M16 peptidase-like"/>
    <property type="match status" value="4"/>
</dbReference>
<feature type="domain" description="Peptidase M16 N-terminal" evidence="16">
    <location>
        <begin position="74"/>
        <end position="208"/>
    </location>
</feature>
<sequence>MASTLTRRGASALVATLIGLWLPLAQASAAPTATSEQPPTAQADADVATATTPIVSPHDDRDYRVLTLDNGLDVLLVSDPEADKAAASLNVSVGSAQDPDDLQGLAHLLEHVLFLGTEAYPEPDAYQGYISRHGGRHNAFTASLDTNYFFDVEPEAFEGALDRFSRFFIDPLFNADRLGSERNVVHSEYQARLRDDARRENEVLDALLNPANPTVGFSVGSKETLAERPEGEPSLRERVMNFYDNHYGANVMHLAVVAPMPLDQLQTLVVERFAEVPDRGLEAPVIDTPLVDRSRLPLAAEAQSLRDARRVSFLFPVPDPVLSYRHKPASYIANLIGHEGPGSLLSRLREAGWADGLSAGVTRGDGRHALLAVDVSLTPEGREHLDRIQASLFATIEQIRQQGISEERYDEQASLSEQAFQFQQHGNALDEAMRLSMSLTHYPLEDVNRADYRMDGLDAEEVRRWLDALRPDNMIRLYTGPEVEGDQRSRYYDTAWQETPLADTAADPLAGLALPEPNPFIAEDLALLEAHDERPSLLIDTPEADAWYKADAEYDTPKASWRFSLQHPGASQSPHQAVLTQLLAGWLNDSLNEKLYAARLAGQKYEAYAHSRGMTLSFTGWRDRQDRVIREVIDQLKQGEIRDASVARVRYGLEKQWGNAPRNPLYHQGQRTLSEALIRPQWSPQVLLEALSDLEPQDLRDFRERFLDELHLQALVVGNLEESLARDEAEQAIAALEPSLGADAITDLQVLKAVDLPSLTPDSSRDESLLIRYLQGPDQGIATQARIAVLGKLLETPFYQQLRTEQQLGYIVSAGYSPLLHAPGISLLVQSPSTQSDELKARVSDFLDRVPERLDSLDDDTLATYRQAVHDEITQRDSGLEERTTRLWQALSYGDTDFDRRERLAAAVLEVDAASLKDSWQRLGGAAVVDVTFDPGAAPSDVMALKGDLEALPGDEEEALSPTPADTSAQAAKP</sequence>
<evidence type="ECO:0000256" key="12">
    <source>
        <dbReference type="ARBA" id="ARBA00031184"/>
    </source>
</evidence>
<feature type="compositionally biased region" description="Polar residues" evidence="14">
    <location>
        <begin position="964"/>
        <end position="974"/>
    </location>
</feature>
<dbReference type="FunFam" id="3.30.830.10:FF:000012">
    <property type="entry name" value="Protease 3"/>
    <property type="match status" value="1"/>
</dbReference>
<dbReference type="Pfam" id="PF22456">
    <property type="entry name" value="PqqF-like_C_4"/>
    <property type="match status" value="1"/>
</dbReference>
<evidence type="ECO:0000259" key="17">
    <source>
        <dbReference type="Pfam" id="PF05193"/>
    </source>
</evidence>
<keyword evidence="7" id="KW-0479">Metal-binding</keyword>
<keyword evidence="15" id="KW-0732">Signal</keyword>
<evidence type="ECO:0000256" key="8">
    <source>
        <dbReference type="ARBA" id="ARBA00022801"/>
    </source>
</evidence>
<evidence type="ECO:0000256" key="7">
    <source>
        <dbReference type="ARBA" id="ARBA00022723"/>
    </source>
</evidence>
<feature type="region of interest" description="Disordered" evidence="14">
    <location>
        <begin position="949"/>
        <end position="974"/>
    </location>
</feature>
<comment type="function">
    <text evidence="2">Endopeptidase that degrades small peptides of less than 7 kDa, such as glucagon and insulin.</text>
</comment>
<evidence type="ECO:0000256" key="11">
    <source>
        <dbReference type="ARBA" id="ARBA00029597"/>
    </source>
</evidence>
<protein>
    <recommendedName>
        <fullName evidence="5">Protease 3</fullName>
        <ecNumber evidence="4">3.4.24.55</ecNumber>
    </recommendedName>
    <alternativeName>
        <fullName evidence="13">Pitrilysin</fullName>
    </alternativeName>
    <alternativeName>
        <fullName evidence="12">Protease III</fullName>
    </alternativeName>
    <alternativeName>
        <fullName evidence="11">Protease pi</fullName>
    </alternativeName>
</protein>
<dbReference type="PANTHER" id="PTHR43690">
    <property type="entry name" value="NARDILYSIN"/>
    <property type="match status" value="1"/>
</dbReference>
<dbReference type="SUPFAM" id="SSF63411">
    <property type="entry name" value="LuxS/MPP-like metallohydrolase"/>
    <property type="match status" value="4"/>
</dbReference>
<dbReference type="InterPro" id="IPR054734">
    <property type="entry name" value="PqqF-like_C_4"/>
</dbReference>
<dbReference type="PANTHER" id="PTHR43690:SF18">
    <property type="entry name" value="INSULIN-DEGRADING ENZYME-RELATED"/>
    <property type="match status" value="1"/>
</dbReference>
<proteinExistence type="inferred from homology"/>
<feature type="domain" description="Coenzyme PQQ synthesis protein F-like C-terminal lobe" evidence="19">
    <location>
        <begin position="789"/>
        <end position="888"/>
    </location>
</feature>
<evidence type="ECO:0000259" key="16">
    <source>
        <dbReference type="Pfam" id="PF00675"/>
    </source>
</evidence>
<dbReference type="EMBL" id="CP098827">
    <property type="protein sequence ID" value="XBO71612.1"/>
    <property type="molecule type" value="Genomic_DNA"/>
</dbReference>
<evidence type="ECO:0000256" key="3">
    <source>
        <dbReference type="ARBA" id="ARBA00007261"/>
    </source>
</evidence>
<dbReference type="InterPro" id="IPR011249">
    <property type="entry name" value="Metalloenz_LuxS/M16"/>
</dbReference>
<dbReference type="Pfam" id="PF16187">
    <property type="entry name" value="Peptidase_M16_M"/>
    <property type="match status" value="1"/>
</dbReference>
<keyword evidence="8" id="KW-0378">Hydrolase</keyword>
<dbReference type="InterPro" id="IPR032632">
    <property type="entry name" value="Peptidase_M16_M"/>
</dbReference>
<gene>
    <name evidence="20" type="ORF">NFG58_02530</name>
</gene>
<feature type="signal peptide" evidence="15">
    <location>
        <begin position="1"/>
        <end position="27"/>
    </location>
</feature>
<dbReference type="InterPro" id="IPR007863">
    <property type="entry name" value="Peptidase_M16_C"/>
</dbReference>
<dbReference type="EC" id="3.4.24.55" evidence="4"/>
<feature type="domain" description="Peptidase M16 middle/third" evidence="18">
    <location>
        <begin position="420"/>
        <end position="690"/>
    </location>
</feature>
<comment type="cofactor">
    <cofactor evidence="1">
        <name>Zn(2+)</name>
        <dbReference type="ChEBI" id="CHEBI:29105"/>
    </cofactor>
</comment>
<evidence type="ECO:0000256" key="10">
    <source>
        <dbReference type="ARBA" id="ARBA00023049"/>
    </source>
</evidence>